<evidence type="ECO:0000313" key="3">
    <source>
        <dbReference type="Proteomes" id="UP000008701"/>
    </source>
</evidence>
<accession>A1BCR7</accession>
<dbReference type="PANTHER" id="PTHR44086">
    <property type="entry name" value="THIOSULFATE SULFURTRANSFERASE RDL2, MITOCHONDRIAL-RELATED"/>
    <property type="match status" value="1"/>
</dbReference>
<dbReference type="Pfam" id="PF00581">
    <property type="entry name" value="Rhodanese"/>
    <property type="match status" value="1"/>
</dbReference>
<dbReference type="HOGENOM" id="CLU_089574_6_2_10"/>
<dbReference type="AlphaFoldDB" id="A1BCR7"/>
<dbReference type="KEGG" id="cph:Cpha266_0124"/>
<evidence type="ECO:0000313" key="2">
    <source>
        <dbReference type="EMBL" id="ABL64194.1"/>
    </source>
</evidence>
<evidence type="ECO:0000259" key="1">
    <source>
        <dbReference type="PROSITE" id="PS50206"/>
    </source>
</evidence>
<dbReference type="STRING" id="290317.Cpha266_0124"/>
<dbReference type="eggNOG" id="COG0607">
    <property type="taxonomic scope" value="Bacteria"/>
</dbReference>
<dbReference type="Gene3D" id="3.40.250.10">
    <property type="entry name" value="Rhodanese-like domain"/>
    <property type="match status" value="1"/>
</dbReference>
<dbReference type="SUPFAM" id="SSF52821">
    <property type="entry name" value="Rhodanese/Cell cycle control phosphatase"/>
    <property type="match status" value="1"/>
</dbReference>
<dbReference type="Proteomes" id="UP000008701">
    <property type="component" value="Chromosome"/>
</dbReference>
<sequence>MRRFIELIRNCLTDVREIMPWELVDRMRLNPELMILDVREPAEFDAMHISGSLCVPRGILESACEWDHDETVPELVKAREREIVVVCRSGHRSVLAAHSMQVLGFEDVVSLRTGLRGWNDYEEPLRNSAGEVVDSEVADAFFTSKLREDQKRPAEKHQA</sequence>
<dbReference type="SMART" id="SM00450">
    <property type="entry name" value="RHOD"/>
    <property type="match status" value="1"/>
</dbReference>
<dbReference type="InterPro" id="IPR036873">
    <property type="entry name" value="Rhodanese-like_dom_sf"/>
</dbReference>
<reference evidence="2 3" key="1">
    <citation type="submission" date="2006-12" db="EMBL/GenBank/DDBJ databases">
        <title>Complete sequence of Chlorobium phaeobacteroides DSM 266.</title>
        <authorList>
            <consortium name="US DOE Joint Genome Institute"/>
            <person name="Copeland A."/>
            <person name="Lucas S."/>
            <person name="Lapidus A."/>
            <person name="Barry K."/>
            <person name="Detter J.C."/>
            <person name="Glavina del Rio T."/>
            <person name="Hammon N."/>
            <person name="Israni S."/>
            <person name="Pitluck S."/>
            <person name="Goltsman E."/>
            <person name="Schmutz J."/>
            <person name="Larimer F."/>
            <person name="Land M."/>
            <person name="Hauser L."/>
            <person name="Mikhailova N."/>
            <person name="Li T."/>
            <person name="Overmann J."/>
            <person name="Bryant D.A."/>
            <person name="Richardson P."/>
        </authorList>
    </citation>
    <scope>NUCLEOTIDE SEQUENCE [LARGE SCALE GENOMIC DNA]</scope>
    <source>
        <strain evidence="2 3">DSM 266</strain>
    </source>
</reference>
<dbReference type="PANTHER" id="PTHR44086:SF10">
    <property type="entry name" value="THIOSULFATE SULFURTRANSFERASE_RHODANESE-LIKE DOMAIN-CONTAINING PROTEIN 3"/>
    <property type="match status" value="1"/>
</dbReference>
<organism evidence="2 3">
    <name type="scientific">Chlorobium phaeobacteroides (strain DSM 266 / SMG 266 / 2430)</name>
    <dbReference type="NCBI Taxonomy" id="290317"/>
    <lineage>
        <taxon>Bacteria</taxon>
        <taxon>Pseudomonadati</taxon>
        <taxon>Chlorobiota</taxon>
        <taxon>Chlorobiia</taxon>
        <taxon>Chlorobiales</taxon>
        <taxon>Chlorobiaceae</taxon>
        <taxon>Chlorobium/Pelodictyon group</taxon>
        <taxon>Chlorobium</taxon>
    </lineage>
</organism>
<feature type="domain" description="Rhodanese" evidence="1">
    <location>
        <begin position="29"/>
        <end position="127"/>
    </location>
</feature>
<proteinExistence type="predicted"/>
<dbReference type="PROSITE" id="PS50206">
    <property type="entry name" value="RHODANESE_3"/>
    <property type="match status" value="1"/>
</dbReference>
<gene>
    <name evidence="2" type="ordered locus">Cpha266_0124</name>
</gene>
<name>A1BCR7_CHLPD</name>
<dbReference type="EMBL" id="CP000492">
    <property type="protein sequence ID" value="ABL64194.1"/>
    <property type="molecule type" value="Genomic_DNA"/>
</dbReference>
<dbReference type="OrthoDB" id="9808735at2"/>
<keyword evidence="3" id="KW-1185">Reference proteome</keyword>
<dbReference type="GO" id="GO:0004792">
    <property type="term" value="F:thiosulfate-cyanide sulfurtransferase activity"/>
    <property type="evidence" value="ECO:0007669"/>
    <property type="project" value="TreeGrafter"/>
</dbReference>
<protein>
    <submittedName>
        <fullName evidence="2">Rhodanese domain protein</fullName>
    </submittedName>
</protein>
<dbReference type="CDD" id="cd00158">
    <property type="entry name" value="RHOD"/>
    <property type="match status" value="1"/>
</dbReference>
<dbReference type="RefSeq" id="WP_011744034.1">
    <property type="nucleotide sequence ID" value="NC_008639.1"/>
</dbReference>
<dbReference type="InterPro" id="IPR001763">
    <property type="entry name" value="Rhodanese-like_dom"/>
</dbReference>